<accession>A0ABZ0UUF3</accession>
<gene>
    <name evidence="1" type="ORF">Trichorick_01137</name>
</gene>
<name>A0ABZ0UUF3_9RICK</name>
<dbReference type="EMBL" id="CP112932">
    <property type="protein sequence ID" value="WPY01231.1"/>
    <property type="molecule type" value="Genomic_DNA"/>
</dbReference>
<reference evidence="1 2" key="1">
    <citation type="submission" date="2022-10" db="EMBL/GenBank/DDBJ databases">
        <title>Host association and intracellularity evolved multiple times independently in the Rickettsiales.</title>
        <authorList>
            <person name="Castelli M."/>
            <person name="Nardi T."/>
            <person name="Gammuto L."/>
            <person name="Bellinzona G."/>
            <person name="Sabaneyeva E."/>
            <person name="Potekhin A."/>
            <person name="Serra V."/>
            <person name="Petroni G."/>
            <person name="Sassera D."/>
        </authorList>
    </citation>
    <scope>NUCLEOTIDE SEQUENCE [LARGE SCALE GENOMIC DNA]</scope>
    <source>
        <strain evidence="1 2">Kr 154-4</strain>
    </source>
</reference>
<evidence type="ECO:0000313" key="1">
    <source>
        <dbReference type="EMBL" id="WPY01231.1"/>
    </source>
</evidence>
<evidence type="ECO:0000313" key="2">
    <source>
        <dbReference type="Proteomes" id="UP001326613"/>
    </source>
</evidence>
<proteinExistence type="predicted"/>
<dbReference type="Proteomes" id="UP001326613">
    <property type="component" value="Chromosome"/>
</dbReference>
<dbReference type="RefSeq" id="WP_323738020.1">
    <property type="nucleotide sequence ID" value="NZ_CP112932.1"/>
</dbReference>
<protein>
    <submittedName>
        <fullName evidence="1">Uncharacterized protein</fullName>
    </submittedName>
</protein>
<organism evidence="1 2">
    <name type="scientific">Candidatus Trichorickettsia mobilis</name>
    <dbReference type="NCBI Taxonomy" id="1346319"/>
    <lineage>
        <taxon>Bacteria</taxon>
        <taxon>Pseudomonadati</taxon>
        <taxon>Pseudomonadota</taxon>
        <taxon>Alphaproteobacteria</taxon>
        <taxon>Rickettsiales</taxon>
        <taxon>Rickettsiaceae</taxon>
        <taxon>Rickettsieae</taxon>
        <taxon>Candidatus Trichorickettsia</taxon>
    </lineage>
</organism>
<sequence>MKDNIEEGNTDNILTRQVLEQMINLPSLWDETIKDKKYSVHALISYASEYGLLKELLTPAILNKMVVDNVQILRHIFYHVFYSAGAQALLNQLFGIEAFQSIITQHLVDERIMLNLRVIIDRYPAISNKLPRILGSENVSFLNEMFSALANSNQDPSIVFNYYNFNNKTYKEAFELMLLKNKISKDARRELLEGALMIQDGTPFSYIDAPPLACSTKDFNLATQKVIPNIYTKLRVEDHQILAKNVNYIFNLVYKYDPFIINIIENELSKYPVYIGTGEHNIPHDRSTSDPDVDTNGLATGYCIIIRNGHCLLEPETSNKFIAVSKTWWHELTHIYFRRFFANDAKPYPKQANDVVEEKFIKLYQELVQYSLVNIELSKNYYNSEQYETEFIAHFIADYFQFCARHNMAIILQDFIPFHFDDLLRCSPNTSLKEQQRVKELLHELVNYLEYIAFGHADLRSTVFKEAVELMGFRSMISKPGMELLLERAKQQGVQFNYIDAPSLSCYIQGFNPITQKILGNIHTKFHTECHQAIANNIDCGLSLLKELLGEDPLITYIIEYGLSKCQIYIGTGECNILGADKAITNWSVNYNIIIRDGSALINDPWLNLSTIDNQNVVADGSSIMVFDLLVYEATRVLFTQCFANEGKPYYSNWAQVGDAKAQKFVSLYQELVKHPLICAMLSEFGYPTVTHEAWFIANFIEHYIYYHLCHHEAISRQDFIGCYLKYVVLDGDTSHTDSEDQREITELLNKFVDHLTDVEGFINQSFAEEVGVTGDIIGLSDLL</sequence>
<keyword evidence="2" id="KW-1185">Reference proteome</keyword>